<evidence type="ECO:0000313" key="2">
    <source>
        <dbReference type="EMBL" id="KAF2151637.1"/>
    </source>
</evidence>
<comment type="caution">
    <text evidence="2">The sequence shown here is derived from an EMBL/GenBank/DDBJ whole genome shotgun (WGS) entry which is preliminary data.</text>
</comment>
<feature type="signal peptide" evidence="1">
    <location>
        <begin position="1"/>
        <end position="21"/>
    </location>
</feature>
<reference evidence="2" key="1">
    <citation type="journal article" date="2020" name="Stud. Mycol.">
        <title>101 Dothideomycetes genomes: a test case for predicting lifestyles and emergence of pathogens.</title>
        <authorList>
            <person name="Haridas S."/>
            <person name="Albert R."/>
            <person name="Binder M."/>
            <person name="Bloem J."/>
            <person name="Labutti K."/>
            <person name="Salamov A."/>
            <person name="Andreopoulos B."/>
            <person name="Baker S."/>
            <person name="Barry K."/>
            <person name="Bills G."/>
            <person name="Bluhm B."/>
            <person name="Cannon C."/>
            <person name="Castanera R."/>
            <person name="Culley D."/>
            <person name="Daum C."/>
            <person name="Ezra D."/>
            <person name="Gonzalez J."/>
            <person name="Henrissat B."/>
            <person name="Kuo A."/>
            <person name="Liang C."/>
            <person name="Lipzen A."/>
            <person name="Lutzoni F."/>
            <person name="Magnuson J."/>
            <person name="Mondo S."/>
            <person name="Nolan M."/>
            <person name="Ohm R."/>
            <person name="Pangilinan J."/>
            <person name="Park H.-J."/>
            <person name="Ramirez L."/>
            <person name="Alfaro M."/>
            <person name="Sun H."/>
            <person name="Tritt A."/>
            <person name="Yoshinaga Y."/>
            <person name="Zwiers L.-H."/>
            <person name="Turgeon B."/>
            <person name="Goodwin S."/>
            <person name="Spatafora J."/>
            <person name="Crous P."/>
            <person name="Grigoriev I."/>
        </authorList>
    </citation>
    <scope>NUCLEOTIDE SEQUENCE</scope>
    <source>
        <strain evidence="2">CBS 260.36</strain>
    </source>
</reference>
<organism evidence="2 3">
    <name type="scientific">Myriangium duriaei CBS 260.36</name>
    <dbReference type="NCBI Taxonomy" id="1168546"/>
    <lineage>
        <taxon>Eukaryota</taxon>
        <taxon>Fungi</taxon>
        <taxon>Dikarya</taxon>
        <taxon>Ascomycota</taxon>
        <taxon>Pezizomycotina</taxon>
        <taxon>Dothideomycetes</taxon>
        <taxon>Dothideomycetidae</taxon>
        <taxon>Myriangiales</taxon>
        <taxon>Myriangiaceae</taxon>
        <taxon>Myriangium</taxon>
    </lineage>
</organism>
<name>A0A9P4J1B7_9PEZI</name>
<dbReference type="Proteomes" id="UP000799439">
    <property type="component" value="Unassembled WGS sequence"/>
</dbReference>
<feature type="chain" id="PRO_5040134581" description="Secreted protein" evidence="1">
    <location>
        <begin position="22"/>
        <end position="98"/>
    </location>
</feature>
<protein>
    <recommendedName>
        <fullName evidence="4">Secreted protein</fullName>
    </recommendedName>
</protein>
<evidence type="ECO:0008006" key="4">
    <source>
        <dbReference type="Google" id="ProtNLM"/>
    </source>
</evidence>
<keyword evidence="3" id="KW-1185">Reference proteome</keyword>
<dbReference type="AlphaFoldDB" id="A0A9P4J1B7"/>
<keyword evidence="1" id="KW-0732">Signal</keyword>
<sequence length="98" mass="9951">MLAAILIRAALALCLYSLVSARPIPASGRTLLVREVIDPGTIDVGIGVGVDLGVGVGIGLELGPGVGVHARSDEAPATRSSLRASIARPKLSTRLSQV</sequence>
<accession>A0A9P4J1B7</accession>
<evidence type="ECO:0000313" key="3">
    <source>
        <dbReference type="Proteomes" id="UP000799439"/>
    </source>
</evidence>
<gene>
    <name evidence="2" type="ORF">K461DRAFT_279122</name>
</gene>
<dbReference type="EMBL" id="ML996087">
    <property type="protein sequence ID" value="KAF2151637.1"/>
    <property type="molecule type" value="Genomic_DNA"/>
</dbReference>
<evidence type="ECO:0000256" key="1">
    <source>
        <dbReference type="SAM" id="SignalP"/>
    </source>
</evidence>
<proteinExistence type="predicted"/>